<dbReference type="Proteomes" id="UP001497623">
    <property type="component" value="Unassembled WGS sequence"/>
</dbReference>
<keyword evidence="3" id="KW-1185">Reference proteome</keyword>
<reference evidence="2 3" key="1">
    <citation type="submission" date="2024-05" db="EMBL/GenBank/DDBJ databases">
        <authorList>
            <person name="Wallberg A."/>
        </authorList>
    </citation>
    <scope>NUCLEOTIDE SEQUENCE [LARGE SCALE GENOMIC DNA]</scope>
</reference>
<accession>A0AAV2QSG9</accession>
<dbReference type="EMBL" id="CAXKWB010010609">
    <property type="protein sequence ID" value="CAL4098644.1"/>
    <property type="molecule type" value="Genomic_DNA"/>
</dbReference>
<evidence type="ECO:0000313" key="2">
    <source>
        <dbReference type="EMBL" id="CAL4098644.1"/>
    </source>
</evidence>
<dbReference type="InterPro" id="IPR000477">
    <property type="entry name" value="RT_dom"/>
</dbReference>
<proteinExistence type="predicted"/>
<gene>
    <name evidence="2" type="ORF">MNOR_LOCUS16287</name>
</gene>
<evidence type="ECO:0000259" key="1">
    <source>
        <dbReference type="PROSITE" id="PS50878"/>
    </source>
</evidence>
<feature type="domain" description="Reverse transcriptase" evidence="1">
    <location>
        <begin position="1"/>
        <end position="114"/>
    </location>
</feature>
<dbReference type="PROSITE" id="PS50878">
    <property type="entry name" value="RT_POL"/>
    <property type="match status" value="1"/>
</dbReference>
<protein>
    <recommendedName>
        <fullName evidence="1">Reverse transcriptase domain-containing protein</fullName>
    </recommendedName>
</protein>
<sequence>MLDASKAFDKIDFIKLFEKLIKRGLSPIIIRLILNMYVFQKFQIKWNHVISNMFELSNGVRQGGVMSSILFGIYIDELLLELKRKGIGCHVGHYLCDPSDMLMTLYCYVPYCPE</sequence>
<evidence type="ECO:0000313" key="3">
    <source>
        <dbReference type="Proteomes" id="UP001497623"/>
    </source>
</evidence>
<organism evidence="2 3">
    <name type="scientific">Meganyctiphanes norvegica</name>
    <name type="common">Northern krill</name>
    <name type="synonym">Thysanopoda norvegica</name>
    <dbReference type="NCBI Taxonomy" id="48144"/>
    <lineage>
        <taxon>Eukaryota</taxon>
        <taxon>Metazoa</taxon>
        <taxon>Ecdysozoa</taxon>
        <taxon>Arthropoda</taxon>
        <taxon>Crustacea</taxon>
        <taxon>Multicrustacea</taxon>
        <taxon>Malacostraca</taxon>
        <taxon>Eumalacostraca</taxon>
        <taxon>Eucarida</taxon>
        <taxon>Euphausiacea</taxon>
        <taxon>Euphausiidae</taxon>
        <taxon>Meganyctiphanes</taxon>
    </lineage>
</organism>
<dbReference type="Pfam" id="PF00078">
    <property type="entry name" value="RVT_1"/>
    <property type="match status" value="1"/>
</dbReference>
<name>A0AAV2QSG9_MEGNR</name>
<dbReference type="AlphaFoldDB" id="A0AAV2QSG9"/>
<comment type="caution">
    <text evidence="2">The sequence shown here is derived from an EMBL/GenBank/DDBJ whole genome shotgun (WGS) entry which is preliminary data.</text>
</comment>